<dbReference type="AlphaFoldDB" id="A0A0D7BCM5"/>
<dbReference type="OrthoDB" id="372487at2759"/>
<feature type="region of interest" description="Disordered" evidence="1">
    <location>
        <begin position="659"/>
        <end position="690"/>
    </location>
</feature>
<dbReference type="GO" id="GO:0004534">
    <property type="term" value="F:5'-3' RNA exonuclease activity"/>
    <property type="evidence" value="ECO:0007669"/>
    <property type="project" value="TreeGrafter"/>
</dbReference>
<dbReference type="GO" id="GO:0016075">
    <property type="term" value="P:rRNA catabolic process"/>
    <property type="evidence" value="ECO:0007669"/>
    <property type="project" value="TreeGrafter"/>
</dbReference>
<dbReference type="STRING" id="1314674.A0A0D7BCM5"/>
<feature type="domain" description="Exoribonuclease Xrn1 D2/D3" evidence="4">
    <location>
        <begin position="264"/>
        <end position="469"/>
    </location>
</feature>
<evidence type="ECO:0000313" key="5">
    <source>
        <dbReference type="EMBL" id="KIY68238.1"/>
    </source>
</evidence>
<proteinExistence type="predicted"/>
<protein>
    <submittedName>
        <fullName evidence="5">Uncharacterized protein</fullName>
    </submittedName>
</protein>
<dbReference type="Pfam" id="PF18129">
    <property type="entry name" value="SH3_12"/>
    <property type="match status" value="1"/>
</dbReference>
<dbReference type="InterPro" id="IPR047007">
    <property type="entry name" value="XRN1_D1_sf"/>
</dbReference>
<dbReference type="Pfam" id="PF18332">
    <property type="entry name" value="XRN1_D1"/>
    <property type="match status" value="1"/>
</dbReference>
<accession>A0A0D7BCM5</accession>
<dbReference type="EMBL" id="KN880507">
    <property type="protein sequence ID" value="KIY68238.1"/>
    <property type="molecule type" value="Genomic_DNA"/>
</dbReference>
<dbReference type="InterPro" id="IPR040992">
    <property type="entry name" value="XRN1_D1"/>
</dbReference>
<evidence type="ECO:0000313" key="6">
    <source>
        <dbReference type="Proteomes" id="UP000054007"/>
    </source>
</evidence>
<reference evidence="5 6" key="1">
    <citation type="journal article" date="2015" name="Fungal Genet. Biol.">
        <title>Evolution of novel wood decay mechanisms in Agaricales revealed by the genome sequences of Fistulina hepatica and Cylindrobasidium torrendii.</title>
        <authorList>
            <person name="Floudas D."/>
            <person name="Held B.W."/>
            <person name="Riley R."/>
            <person name="Nagy L.G."/>
            <person name="Koehler G."/>
            <person name="Ransdell A.S."/>
            <person name="Younus H."/>
            <person name="Chow J."/>
            <person name="Chiniquy J."/>
            <person name="Lipzen A."/>
            <person name="Tritt A."/>
            <person name="Sun H."/>
            <person name="Haridas S."/>
            <person name="LaButti K."/>
            <person name="Ohm R.A."/>
            <person name="Kues U."/>
            <person name="Blanchette R.A."/>
            <person name="Grigoriev I.V."/>
            <person name="Minto R.E."/>
            <person name="Hibbett D.S."/>
        </authorList>
    </citation>
    <scope>NUCLEOTIDE SEQUENCE [LARGE SCALE GENOMIC DNA]</scope>
    <source>
        <strain evidence="5 6">FP15055 ss-10</strain>
    </source>
</reference>
<dbReference type="Proteomes" id="UP000054007">
    <property type="component" value="Unassembled WGS sequence"/>
</dbReference>
<dbReference type="Gene3D" id="2.30.30.750">
    <property type="match status" value="1"/>
</dbReference>
<gene>
    <name evidence="5" type="ORF">CYLTODRAFT_351747</name>
</gene>
<sequence length="690" mass="73573">MSVVREHILTQDERQRNTISGAGRTFTQRKGGEAVYYASPLTGYFPNLARDVCEEDSWVEKPPVSESGASQAHVEAFRAGFPSLKALRHSAVLGVHGVNVHGTESRNRSVVVSVHEDPGTTRAPVERELLSGDDGKRVYVNWPFLREAKVIGVSDKEGRTEIQRLVTTGPARIIRTPHRDHGSMWKSKADRIEEIYSKKRGVLSGEVDVLVHVQPLTGMTRVSTANANAIFDVPLQLLVRALPPGWEEDPRYIEKAVADVVKIGERCFFLGEHAYGGVGRIDALVDHGKAVSVVLAFEPEGQEEVKALRGVVAHAASGGGDTGRWWTSYEAANTLGISNRAIGKITSSFMILTGNSKTNVGLSIKFEGKGLRVAGYSRKRGHTWEYSAKAVELLQAYQDACPGIFRVLEGGQDMVRAEEVPGGIDEVKAARKWLAEQGARDFTPVPVDSAEISPEAVKLIEAFLADPTSPGAGGAGKKALVKGVPREALLMPIDAPHRLKDQKFATGDRVVSVSDSGNVPMGGKGVVIGTSGTEVKVVFDSPFMGGTSLGGLCSAYRGAVVDPSAMLNLSNRQFIMGVGPGQRAQPVQVPPPRTGFAEHANGARGAPPMRIMARGRGAPPFSNGRGAALQIAPPPPVFNGGPPARGAYEPRGRGRGGPFIARGGFVPRGADPNFVPRGRGRGRGRGTFGA</sequence>
<evidence type="ECO:0000259" key="4">
    <source>
        <dbReference type="Pfam" id="PF18334"/>
    </source>
</evidence>
<dbReference type="PANTHER" id="PTHR12341">
    <property type="entry name" value="5'-&gt;3' EXORIBONUCLEASE"/>
    <property type="match status" value="1"/>
</dbReference>
<name>A0A0D7BCM5_9AGAR</name>
<dbReference type="GO" id="GO:0000956">
    <property type="term" value="P:nuclear-transcribed mRNA catabolic process"/>
    <property type="evidence" value="ECO:0007669"/>
    <property type="project" value="TreeGrafter"/>
</dbReference>
<dbReference type="InterPro" id="IPR047008">
    <property type="entry name" value="XRN1_SH3_sf"/>
</dbReference>
<organism evidence="5 6">
    <name type="scientific">Cylindrobasidium torrendii FP15055 ss-10</name>
    <dbReference type="NCBI Taxonomy" id="1314674"/>
    <lineage>
        <taxon>Eukaryota</taxon>
        <taxon>Fungi</taxon>
        <taxon>Dikarya</taxon>
        <taxon>Basidiomycota</taxon>
        <taxon>Agaricomycotina</taxon>
        <taxon>Agaricomycetes</taxon>
        <taxon>Agaricomycetidae</taxon>
        <taxon>Agaricales</taxon>
        <taxon>Marasmiineae</taxon>
        <taxon>Physalacriaceae</taxon>
        <taxon>Cylindrobasidium</taxon>
    </lineage>
</organism>
<dbReference type="Gene3D" id="2.170.260.40">
    <property type="match status" value="1"/>
</dbReference>
<dbReference type="InterPro" id="IPR027073">
    <property type="entry name" value="5_3_exoribonuclease"/>
</dbReference>
<feature type="domain" description="5'-3' exoribonuclease 1 SH3-like" evidence="2">
    <location>
        <begin position="502"/>
        <end position="568"/>
    </location>
</feature>
<feature type="domain" description="5'-3' exoribonuclease 1 D1" evidence="3">
    <location>
        <begin position="78"/>
        <end position="255"/>
    </location>
</feature>
<dbReference type="InterPro" id="IPR041385">
    <property type="entry name" value="SH3_12"/>
</dbReference>
<dbReference type="Pfam" id="PF18334">
    <property type="entry name" value="XRN1_D2_D3"/>
    <property type="match status" value="1"/>
</dbReference>
<dbReference type="InterPro" id="IPR041106">
    <property type="entry name" value="XRN1_D2_D3"/>
</dbReference>
<evidence type="ECO:0000256" key="1">
    <source>
        <dbReference type="SAM" id="MobiDB-lite"/>
    </source>
</evidence>
<evidence type="ECO:0000259" key="2">
    <source>
        <dbReference type="Pfam" id="PF18129"/>
    </source>
</evidence>
<keyword evidence="6" id="KW-1185">Reference proteome</keyword>
<dbReference type="GO" id="GO:0003723">
    <property type="term" value="F:RNA binding"/>
    <property type="evidence" value="ECO:0007669"/>
    <property type="project" value="TreeGrafter"/>
</dbReference>
<dbReference type="PANTHER" id="PTHR12341:SF7">
    <property type="entry name" value="5'-3' EXORIBONUCLEASE 1"/>
    <property type="match status" value="1"/>
</dbReference>
<dbReference type="GO" id="GO:0005634">
    <property type="term" value="C:nucleus"/>
    <property type="evidence" value="ECO:0007669"/>
    <property type="project" value="TreeGrafter"/>
</dbReference>
<evidence type="ECO:0000259" key="3">
    <source>
        <dbReference type="Pfam" id="PF18332"/>
    </source>
</evidence>